<reference evidence="3" key="1">
    <citation type="submission" date="2024-07" db="EMBL/GenBank/DDBJ databases">
        <title>Two chromosome-level genome assemblies of Korean endemic species Abeliophyllum distichum and Forsythia ovata (Oleaceae).</title>
        <authorList>
            <person name="Jang H."/>
        </authorList>
    </citation>
    <scope>NUCLEOTIDE SEQUENCE [LARGE SCALE GENOMIC DNA]</scope>
</reference>
<dbReference type="AlphaFoldDB" id="A0ABD1NUS0"/>
<protein>
    <submittedName>
        <fullName evidence="2">HECT domain-containing protein</fullName>
    </submittedName>
</protein>
<proteinExistence type="predicted"/>
<dbReference type="Proteomes" id="UP001604277">
    <property type="component" value="Unassembled WGS sequence"/>
</dbReference>
<dbReference type="EMBL" id="JBFOLJ010000119">
    <property type="protein sequence ID" value="KAL2455359.1"/>
    <property type="molecule type" value="Genomic_DNA"/>
</dbReference>
<evidence type="ECO:0000313" key="2">
    <source>
        <dbReference type="EMBL" id="KAL2455359.1"/>
    </source>
</evidence>
<keyword evidence="1" id="KW-0812">Transmembrane</keyword>
<accession>A0ABD1NUS0</accession>
<keyword evidence="3" id="KW-1185">Reference proteome</keyword>
<organism evidence="2 3">
    <name type="scientific">Forsythia ovata</name>
    <dbReference type="NCBI Taxonomy" id="205694"/>
    <lineage>
        <taxon>Eukaryota</taxon>
        <taxon>Viridiplantae</taxon>
        <taxon>Streptophyta</taxon>
        <taxon>Embryophyta</taxon>
        <taxon>Tracheophyta</taxon>
        <taxon>Spermatophyta</taxon>
        <taxon>Magnoliopsida</taxon>
        <taxon>eudicotyledons</taxon>
        <taxon>Gunneridae</taxon>
        <taxon>Pentapetalae</taxon>
        <taxon>asterids</taxon>
        <taxon>lamiids</taxon>
        <taxon>Lamiales</taxon>
        <taxon>Oleaceae</taxon>
        <taxon>Forsythieae</taxon>
        <taxon>Forsythia</taxon>
    </lineage>
</organism>
<comment type="caution">
    <text evidence="2">The sequence shown here is derived from an EMBL/GenBank/DDBJ whole genome shotgun (WGS) entry which is preliminary data.</text>
</comment>
<keyword evidence="1" id="KW-0472">Membrane</keyword>
<evidence type="ECO:0000256" key="1">
    <source>
        <dbReference type="SAM" id="Phobius"/>
    </source>
</evidence>
<name>A0ABD1NUS0_9LAMI</name>
<evidence type="ECO:0000313" key="3">
    <source>
        <dbReference type="Proteomes" id="UP001604277"/>
    </source>
</evidence>
<sequence length="115" mass="13321">MRNSYATVPHGRTSYPCLKVQFVKANGEISLRDYTEDVVSLIPFCLSMKLKDIYGLKRRSLTFVWKTIDAANVTDVHKPVPRIFLYLLLPIALTYSACFRVMLFFYSLEILSYIN</sequence>
<feature type="transmembrane region" description="Helical" evidence="1">
    <location>
        <begin position="83"/>
        <end position="106"/>
    </location>
</feature>
<gene>
    <name evidence="2" type="ORF">Fot_57595</name>
</gene>
<keyword evidence="1" id="KW-1133">Transmembrane helix</keyword>